<dbReference type="InParanoid" id="A0A0C2WI04"/>
<dbReference type="EMBL" id="KN818476">
    <property type="protein sequence ID" value="KIL55758.1"/>
    <property type="molecule type" value="Genomic_DNA"/>
</dbReference>
<keyword evidence="2" id="KW-1185">Reference proteome</keyword>
<proteinExistence type="predicted"/>
<dbReference type="HOGENOM" id="CLU_2867197_0_0_1"/>
<name>A0A0C2WI04_AMAMK</name>
<dbReference type="Proteomes" id="UP000054549">
    <property type="component" value="Unassembled WGS sequence"/>
</dbReference>
<evidence type="ECO:0000313" key="1">
    <source>
        <dbReference type="EMBL" id="KIL55758.1"/>
    </source>
</evidence>
<evidence type="ECO:0000313" key="2">
    <source>
        <dbReference type="Proteomes" id="UP000054549"/>
    </source>
</evidence>
<sequence length="64" mass="7343">MGVGLAHPLYIPGESWLDPSFTAVMRRHIALSDKLSKHHLRLGPRIFTWPIQPPNFRSSLDSRH</sequence>
<accession>A0A0C2WI04</accession>
<reference evidence="1 2" key="1">
    <citation type="submission" date="2014-04" db="EMBL/GenBank/DDBJ databases">
        <title>Evolutionary Origins and Diversification of the Mycorrhizal Mutualists.</title>
        <authorList>
            <consortium name="DOE Joint Genome Institute"/>
            <consortium name="Mycorrhizal Genomics Consortium"/>
            <person name="Kohler A."/>
            <person name="Kuo A."/>
            <person name="Nagy L.G."/>
            <person name="Floudas D."/>
            <person name="Copeland A."/>
            <person name="Barry K.W."/>
            <person name="Cichocki N."/>
            <person name="Veneault-Fourrey C."/>
            <person name="LaButti K."/>
            <person name="Lindquist E.A."/>
            <person name="Lipzen A."/>
            <person name="Lundell T."/>
            <person name="Morin E."/>
            <person name="Murat C."/>
            <person name="Riley R."/>
            <person name="Ohm R."/>
            <person name="Sun H."/>
            <person name="Tunlid A."/>
            <person name="Henrissat B."/>
            <person name="Grigoriev I.V."/>
            <person name="Hibbett D.S."/>
            <person name="Martin F."/>
        </authorList>
    </citation>
    <scope>NUCLEOTIDE SEQUENCE [LARGE SCALE GENOMIC DNA]</scope>
    <source>
        <strain evidence="1 2">Koide BX008</strain>
    </source>
</reference>
<organism evidence="1 2">
    <name type="scientific">Amanita muscaria (strain Koide BX008)</name>
    <dbReference type="NCBI Taxonomy" id="946122"/>
    <lineage>
        <taxon>Eukaryota</taxon>
        <taxon>Fungi</taxon>
        <taxon>Dikarya</taxon>
        <taxon>Basidiomycota</taxon>
        <taxon>Agaricomycotina</taxon>
        <taxon>Agaricomycetes</taxon>
        <taxon>Agaricomycetidae</taxon>
        <taxon>Agaricales</taxon>
        <taxon>Pluteineae</taxon>
        <taxon>Amanitaceae</taxon>
        <taxon>Amanita</taxon>
    </lineage>
</organism>
<dbReference type="AlphaFoldDB" id="A0A0C2WI04"/>
<protein>
    <submittedName>
        <fullName evidence="1">Uncharacterized protein</fullName>
    </submittedName>
</protein>
<gene>
    <name evidence="1" type="ORF">M378DRAFT_173378</name>
</gene>